<dbReference type="AlphaFoldDB" id="A0A964WYF5"/>
<gene>
    <name evidence="1" type="ORF">GTQ34_12655</name>
</gene>
<protein>
    <submittedName>
        <fullName evidence="1">Uncharacterized protein</fullName>
    </submittedName>
</protein>
<proteinExistence type="predicted"/>
<sequence length="56" mass="6955">MKKFKHYPNVWQTYPFSMDLFAHMEKEARLRESERHVKKETVQKERKSKFKLALGW</sequence>
<name>A0A964WYF5_9FLAO</name>
<dbReference type="Proteomes" id="UP000667650">
    <property type="component" value="Unassembled WGS sequence"/>
</dbReference>
<evidence type="ECO:0000313" key="2">
    <source>
        <dbReference type="Proteomes" id="UP000667650"/>
    </source>
</evidence>
<comment type="caution">
    <text evidence="1">The sequence shown here is derived from an EMBL/GenBank/DDBJ whole genome shotgun (WGS) entry which is preliminary data.</text>
</comment>
<reference evidence="1" key="1">
    <citation type="submission" date="2020-01" db="EMBL/GenBank/DDBJ databases">
        <title>Muricauda ochracea sp. nov., isolated from a tidal flat of Garorim bay in Korea.</title>
        <authorList>
            <person name="Kim D."/>
            <person name="Yoo Y."/>
            <person name="Kim J.-J."/>
        </authorList>
    </citation>
    <scope>NUCLEOTIDE SEQUENCE</scope>
    <source>
        <strain evidence="1">JGD-17</strain>
    </source>
</reference>
<evidence type="ECO:0000313" key="1">
    <source>
        <dbReference type="EMBL" id="NAY92768.1"/>
    </source>
</evidence>
<keyword evidence="2" id="KW-1185">Reference proteome</keyword>
<organism evidence="1 2">
    <name type="scientific">Flagellimonas ochracea</name>
    <dbReference type="NCBI Taxonomy" id="2696472"/>
    <lineage>
        <taxon>Bacteria</taxon>
        <taxon>Pseudomonadati</taxon>
        <taxon>Bacteroidota</taxon>
        <taxon>Flavobacteriia</taxon>
        <taxon>Flavobacteriales</taxon>
        <taxon>Flavobacteriaceae</taxon>
        <taxon>Flagellimonas</taxon>
    </lineage>
</organism>
<dbReference type="RefSeq" id="WP_166524180.1">
    <property type="nucleotide sequence ID" value="NZ_JAAABI010000004.1"/>
</dbReference>
<dbReference type="EMBL" id="JAAABI010000004">
    <property type="protein sequence ID" value="NAY92768.1"/>
    <property type="molecule type" value="Genomic_DNA"/>
</dbReference>
<accession>A0A964WYF5</accession>